<feature type="region of interest" description="Disordered" evidence="1">
    <location>
        <begin position="279"/>
        <end position="317"/>
    </location>
</feature>
<feature type="compositionally biased region" description="Basic and acidic residues" evidence="1">
    <location>
        <begin position="289"/>
        <end position="316"/>
    </location>
</feature>
<name>A0A388L9P1_CHABU</name>
<dbReference type="Gramene" id="GBG79004">
    <property type="protein sequence ID" value="GBG79004"/>
    <property type="gene ID" value="CBR_g28717"/>
</dbReference>
<evidence type="ECO:0000259" key="2">
    <source>
        <dbReference type="Pfam" id="PF04937"/>
    </source>
</evidence>
<sequence length="514" mass="56681">MAALVPGRGRTRPIPAERGRTRPNTAVSGRTRPVQLAAVRGADRSGAAEKTGVDDIGGTRRWRQRGRQGLHRRYGTVRRHRRSSRRLVGFEWGDDDGGAGTSSAGGSGGAHFILLSEREMAKLRRGNLVWSFVTTGQYVGDHLKMHGDRKLRCNLCGHLFQGGSSKVARHFTQSKYCKAGGMRVLAELWNGTGYTFVPSTAQRVQRWMADEGIRDTRPPAGGQGQRMDDGERDEIQDALDEEEGREGEIGKGVVADEADEAVEQPDLPGEEVVMMSRGVCRGGPAPRASRPELERPRREKRAVGEADVEVRDTGREKRARQTTIEEMYDKEKLAEFTDAWLQWIYAKGLPFNTFRGPEFQRVWQATERVPRTIQFRFPSYRVTAGAGIPSQRAKVATMVSEVRAAFRHTGATILSDGRKSRNGKPLVNFLVGGANGALLYATVARDGSVQDTADIVYRRWRAIILSFPAKDVIGFCTDSASNYTEAARRFATVYTGSPPRPSPPGQARPGSVLT</sequence>
<proteinExistence type="predicted"/>
<organism evidence="3 4">
    <name type="scientific">Chara braunii</name>
    <name type="common">Braun's stonewort</name>
    <dbReference type="NCBI Taxonomy" id="69332"/>
    <lineage>
        <taxon>Eukaryota</taxon>
        <taxon>Viridiplantae</taxon>
        <taxon>Streptophyta</taxon>
        <taxon>Charophyceae</taxon>
        <taxon>Charales</taxon>
        <taxon>Characeae</taxon>
        <taxon>Chara</taxon>
    </lineage>
</organism>
<evidence type="ECO:0000313" key="3">
    <source>
        <dbReference type="EMBL" id="GBG79004.1"/>
    </source>
</evidence>
<dbReference type="EMBL" id="BFEA01000309">
    <property type="protein sequence ID" value="GBG79004.1"/>
    <property type="molecule type" value="Genomic_DNA"/>
</dbReference>
<accession>A0A388L9P1</accession>
<keyword evidence="4" id="KW-1185">Reference proteome</keyword>
<protein>
    <recommendedName>
        <fullName evidence="2">DUF659 domain-containing protein</fullName>
    </recommendedName>
</protein>
<comment type="caution">
    <text evidence="3">The sequence shown here is derived from an EMBL/GenBank/DDBJ whole genome shotgun (WGS) entry which is preliminary data.</text>
</comment>
<feature type="region of interest" description="Disordered" evidence="1">
    <location>
        <begin position="1"/>
        <end position="27"/>
    </location>
</feature>
<feature type="domain" description="DUF659" evidence="2">
    <location>
        <begin position="385"/>
        <end position="494"/>
    </location>
</feature>
<dbReference type="InterPro" id="IPR007021">
    <property type="entry name" value="DUF659"/>
</dbReference>
<evidence type="ECO:0000313" key="4">
    <source>
        <dbReference type="Proteomes" id="UP000265515"/>
    </source>
</evidence>
<dbReference type="Proteomes" id="UP000265515">
    <property type="component" value="Unassembled WGS sequence"/>
</dbReference>
<dbReference type="Pfam" id="PF04937">
    <property type="entry name" value="DUF659"/>
    <property type="match status" value="1"/>
</dbReference>
<feature type="region of interest" description="Disordered" evidence="1">
    <location>
        <begin position="494"/>
        <end position="514"/>
    </location>
</feature>
<evidence type="ECO:0000256" key="1">
    <source>
        <dbReference type="SAM" id="MobiDB-lite"/>
    </source>
</evidence>
<reference evidence="3 4" key="1">
    <citation type="journal article" date="2018" name="Cell">
        <title>The Chara Genome: Secondary Complexity and Implications for Plant Terrestrialization.</title>
        <authorList>
            <person name="Nishiyama T."/>
            <person name="Sakayama H."/>
            <person name="Vries J.D."/>
            <person name="Buschmann H."/>
            <person name="Saint-Marcoux D."/>
            <person name="Ullrich K.K."/>
            <person name="Haas F.B."/>
            <person name="Vanderstraeten L."/>
            <person name="Becker D."/>
            <person name="Lang D."/>
            <person name="Vosolsobe S."/>
            <person name="Rombauts S."/>
            <person name="Wilhelmsson P.K.I."/>
            <person name="Janitza P."/>
            <person name="Kern R."/>
            <person name="Heyl A."/>
            <person name="Rumpler F."/>
            <person name="Villalobos L.I.A.C."/>
            <person name="Clay J.M."/>
            <person name="Skokan R."/>
            <person name="Toyoda A."/>
            <person name="Suzuki Y."/>
            <person name="Kagoshima H."/>
            <person name="Schijlen E."/>
            <person name="Tajeshwar N."/>
            <person name="Catarino B."/>
            <person name="Hetherington A.J."/>
            <person name="Saltykova A."/>
            <person name="Bonnot C."/>
            <person name="Breuninger H."/>
            <person name="Symeonidi A."/>
            <person name="Radhakrishnan G.V."/>
            <person name="Van Nieuwerburgh F."/>
            <person name="Deforce D."/>
            <person name="Chang C."/>
            <person name="Karol K.G."/>
            <person name="Hedrich R."/>
            <person name="Ulvskov P."/>
            <person name="Glockner G."/>
            <person name="Delwiche C.F."/>
            <person name="Petrasek J."/>
            <person name="Van de Peer Y."/>
            <person name="Friml J."/>
            <person name="Beilby M."/>
            <person name="Dolan L."/>
            <person name="Kohara Y."/>
            <person name="Sugano S."/>
            <person name="Fujiyama A."/>
            <person name="Delaux P.-M."/>
            <person name="Quint M."/>
            <person name="TheiBen G."/>
            <person name="Hagemann M."/>
            <person name="Harholt J."/>
            <person name="Dunand C."/>
            <person name="Zachgo S."/>
            <person name="Langdale J."/>
            <person name="Maumus F."/>
            <person name="Straeten D.V.D."/>
            <person name="Gould S.B."/>
            <person name="Rensing S.A."/>
        </authorList>
    </citation>
    <scope>NUCLEOTIDE SEQUENCE [LARGE SCALE GENOMIC DNA]</scope>
    <source>
        <strain evidence="3 4">S276</strain>
    </source>
</reference>
<dbReference type="AlphaFoldDB" id="A0A388L9P1"/>
<gene>
    <name evidence="3" type="ORF">CBR_g28717</name>
</gene>